<reference evidence="2 3" key="1">
    <citation type="journal article" date="2013" name="Int. J. Syst. Evol. Microbiol.">
        <title>Kordia antarctica sp. nov., isolated from Antarctic seawater.</title>
        <authorList>
            <person name="Baek K."/>
            <person name="Choi A."/>
            <person name="Kang I."/>
            <person name="Lee K."/>
            <person name="Cho J.C."/>
        </authorList>
    </citation>
    <scope>NUCLEOTIDE SEQUENCE [LARGE SCALE GENOMIC DNA]</scope>
    <source>
        <strain evidence="2 3">IMCC3317</strain>
    </source>
</reference>
<dbReference type="Proteomes" id="UP000464657">
    <property type="component" value="Chromosome"/>
</dbReference>
<proteinExistence type="predicted"/>
<evidence type="ECO:0000313" key="2">
    <source>
        <dbReference type="EMBL" id="QHI35563.1"/>
    </source>
</evidence>
<dbReference type="KEGG" id="kan:IMCC3317_09090"/>
<gene>
    <name evidence="2" type="ORF">IMCC3317_09090</name>
</gene>
<organism evidence="2 3">
    <name type="scientific">Kordia antarctica</name>
    <dbReference type="NCBI Taxonomy" id="1218801"/>
    <lineage>
        <taxon>Bacteria</taxon>
        <taxon>Pseudomonadati</taxon>
        <taxon>Bacteroidota</taxon>
        <taxon>Flavobacteriia</taxon>
        <taxon>Flavobacteriales</taxon>
        <taxon>Flavobacteriaceae</taxon>
        <taxon>Kordia</taxon>
    </lineage>
</organism>
<sequence>MTIHKKENKFLKLLLSIIFDLVGCISYILPGFAEATDIIWAPVSAWIMTKMYKGTSGKVGAVISFIEEAIPFTDIIPTFTLMWLYTYVINPNKKEDKNVIDITDMQ</sequence>
<dbReference type="AlphaFoldDB" id="A0A7L4ZFV3"/>
<keyword evidence="1" id="KW-1133">Transmembrane helix</keyword>
<keyword evidence="3" id="KW-1185">Reference proteome</keyword>
<dbReference type="EMBL" id="CP019288">
    <property type="protein sequence ID" value="QHI35563.1"/>
    <property type="molecule type" value="Genomic_DNA"/>
</dbReference>
<dbReference type="OrthoDB" id="1144067at2"/>
<protein>
    <submittedName>
        <fullName evidence="2">Uncharacterized protein</fullName>
    </submittedName>
</protein>
<evidence type="ECO:0000313" key="3">
    <source>
        <dbReference type="Proteomes" id="UP000464657"/>
    </source>
</evidence>
<keyword evidence="1" id="KW-0812">Transmembrane</keyword>
<feature type="transmembrane region" description="Helical" evidence="1">
    <location>
        <begin position="12"/>
        <end position="29"/>
    </location>
</feature>
<evidence type="ECO:0000256" key="1">
    <source>
        <dbReference type="SAM" id="Phobius"/>
    </source>
</evidence>
<accession>A0A7L4ZFV3</accession>
<dbReference type="RefSeq" id="WP_160128298.1">
    <property type="nucleotide sequence ID" value="NZ_CP019288.1"/>
</dbReference>
<name>A0A7L4ZFV3_9FLAO</name>
<keyword evidence="1" id="KW-0472">Membrane</keyword>